<evidence type="ECO:0000313" key="1">
    <source>
        <dbReference type="EMBL" id="SKC68610.1"/>
    </source>
</evidence>
<accession>A0A1T5KY86</accession>
<organism evidence="1 4">
    <name type="scientific">Maledivibacter halophilus</name>
    <dbReference type="NCBI Taxonomy" id="36842"/>
    <lineage>
        <taxon>Bacteria</taxon>
        <taxon>Bacillati</taxon>
        <taxon>Bacillota</taxon>
        <taxon>Clostridia</taxon>
        <taxon>Peptostreptococcales</taxon>
        <taxon>Caminicellaceae</taxon>
        <taxon>Maledivibacter</taxon>
    </lineage>
</organism>
<gene>
    <name evidence="1" type="ORF">SAMN02194393_02166</name>
    <name evidence="2" type="ORF">SAMN02194393_02486</name>
    <name evidence="3" type="ORF">SAMN02194393_03477</name>
</gene>
<reference evidence="1 4" key="1">
    <citation type="submission" date="2017-02" db="EMBL/GenBank/DDBJ databases">
        <authorList>
            <person name="Peterson S.W."/>
        </authorList>
    </citation>
    <scope>NUCLEOTIDE SEQUENCE [LARGE SCALE GENOMIC DNA]</scope>
    <source>
        <strain evidence="1 4">M1</strain>
    </source>
</reference>
<reference evidence="4" key="2">
    <citation type="submission" date="2017-02" db="EMBL/GenBank/DDBJ databases">
        <authorList>
            <person name="Varghese N."/>
            <person name="Submissions S."/>
        </authorList>
    </citation>
    <scope>NUCLEOTIDE SEQUENCE [LARGE SCALE GENOMIC DNA]</scope>
    <source>
        <strain evidence="4">M1</strain>
    </source>
</reference>
<sequence length="128" mass="15021">MTLTKEALRKEVFYTIKSFGDSYGLAYDEALDIFYNVMNETAGGEDSINTDKFVLKSELLEYKRLASKLRAELESRIIRLEKKETESYCKIESVPRLYLEVEDCKFKIEKILKNLEKYKLYAEDSAIF</sequence>
<dbReference type="EMBL" id="FUZT01000008">
    <property type="protein sequence ID" value="SKC80273.1"/>
    <property type="molecule type" value="Genomic_DNA"/>
</dbReference>
<evidence type="ECO:0000313" key="2">
    <source>
        <dbReference type="EMBL" id="SKC71566.1"/>
    </source>
</evidence>
<dbReference type="EMBL" id="FUZT01000005">
    <property type="protein sequence ID" value="SKC68610.1"/>
    <property type="molecule type" value="Genomic_DNA"/>
</dbReference>
<dbReference type="EMBL" id="FUZT01000006">
    <property type="protein sequence ID" value="SKC71566.1"/>
    <property type="molecule type" value="Genomic_DNA"/>
</dbReference>
<dbReference type="Proteomes" id="UP000190285">
    <property type="component" value="Unassembled WGS sequence"/>
</dbReference>
<dbReference type="AlphaFoldDB" id="A0A1T5KY86"/>
<proteinExistence type="predicted"/>
<evidence type="ECO:0000313" key="3">
    <source>
        <dbReference type="EMBL" id="SKC80273.1"/>
    </source>
</evidence>
<protein>
    <submittedName>
        <fullName evidence="1">Uncharacterized protein</fullName>
    </submittedName>
</protein>
<keyword evidence="4" id="KW-1185">Reference proteome</keyword>
<dbReference type="RefSeq" id="WP_079491577.1">
    <property type="nucleotide sequence ID" value="NZ_FUZT01000005.1"/>
</dbReference>
<name>A0A1T5KY86_9FIRM</name>
<evidence type="ECO:0000313" key="4">
    <source>
        <dbReference type="Proteomes" id="UP000190285"/>
    </source>
</evidence>